<dbReference type="PANTHER" id="PTHR47718">
    <property type="entry name" value="OS01G0519700 PROTEIN"/>
    <property type="match status" value="1"/>
</dbReference>
<gene>
    <name evidence="1" type="ORF">Ahy_B10g102585</name>
</gene>
<dbReference type="Proteomes" id="UP000289738">
    <property type="component" value="Chromosome B10"/>
</dbReference>
<accession>A0A444X2G1</accession>
<evidence type="ECO:0000313" key="2">
    <source>
        <dbReference type="Proteomes" id="UP000289738"/>
    </source>
</evidence>
<keyword evidence="2" id="KW-1185">Reference proteome</keyword>
<comment type="caution">
    <text evidence="1">The sequence shown here is derived from an EMBL/GenBank/DDBJ whole genome shotgun (WGS) entry which is preliminary data.</text>
</comment>
<proteinExistence type="predicted"/>
<evidence type="ECO:0000313" key="1">
    <source>
        <dbReference type="EMBL" id="RYQ83762.1"/>
    </source>
</evidence>
<reference evidence="1 2" key="1">
    <citation type="submission" date="2019-01" db="EMBL/GenBank/DDBJ databases">
        <title>Sequencing of cultivated peanut Arachis hypogaea provides insights into genome evolution and oil improvement.</title>
        <authorList>
            <person name="Chen X."/>
        </authorList>
    </citation>
    <scope>NUCLEOTIDE SEQUENCE [LARGE SCALE GENOMIC DNA]</scope>
    <source>
        <strain evidence="2">cv. Fuhuasheng</strain>
        <tissue evidence="1">Leaves</tissue>
    </source>
</reference>
<name>A0A444X2G1_ARAHY</name>
<organism evidence="1 2">
    <name type="scientific">Arachis hypogaea</name>
    <name type="common">Peanut</name>
    <dbReference type="NCBI Taxonomy" id="3818"/>
    <lineage>
        <taxon>Eukaryota</taxon>
        <taxon>Viridiplantae</taxon>
        <taxon>Streptophyta</taxon>
        <taxon>Embryophyta</taxon>
        <taxon>Tracheophyta</taxon>
        <taxon>Spermatophyta</taxon>
        <taxon>Magnoliopsida</taxon>
        <taxon>eudicotyledons</taxon>
        <taxon>Gunneridae</taxon>
        <taxon>Pentapetalae</taxon>
        <taxon>rosids</taxon>
        <taxon>fabids</taxon>
        <taxon>Fabales</taxon>
        <taxon>Fabaceae</taxon>
        <taxon>Papilionoideae</taxon>
        <taxon>50 kb inversion clade</taxon>
        <taxon>dalbergioids sensu lato</taxon>
        <taxon>Dalbergieae</taxon>
        <taxon>Pterocarpus clade</taxon>
        <taxon>Arachis</taxon>
    </lineage>
</organism>
<dbReference type="AlphaFoldDB" id="A0A444X2G1"/>
<protein>
    <submittedName>
        <fullName evidence="1">Uncharacterized protein</fullName>
    </submittedName>
</protein>
<sequence length="118" mass="13744">MHAKCVIEDNDEAGIRLNKTYLALANKVGGSSNLNFSKKEVRNYITAKLWSTNVNKNVKEMLNYFMRMKEINTNCFYAINVDEDYKFRSALWVDTRCRASYDYYGDVVSFDTTYSTNI</sequence>
<dbReference type="EMBL" id="SDMP01000020">
    <property type="protein sequence ID" value="RYQ83762.1"/>
    <property type="molecule type" value="Genomic_DNA"/>
</dbReference>